<dbReference type="EMBL" id="QLNT01000029">
    <property type="protein sequence ID" value="KAF3057500.1"/>
    <property type="molecule type" value="Genomic_DNA"/>
</dbReference>
<keyword evidence="4" id="KW-1185">Reference proteome</keyword>
<gene>
    <name evidence="3" type="ORF">CFAM422_012309</name>
</gene>
<organism evidence="3 4">
    <name type="scientific">Trichoderma lentiforme</name>
    <dbReference type="NCBI Taxonomy" id="1567552"/>
    <lineage>
        <taxon>Eukaryota</taxon>
        <taxon>Fungi</taxon>
        <taxon>Dikarya</taxon>
        <taxon>Ascomycota</taxon>
        <taxon>Pezizomycotina</taxon>
        <taxon>Sordariomycetes</taxon>
        <taxon>Hypocreomycetidae</taxon>
        <taxon>Hypocreales</taxon>
        <taxon>Hypocreaceae</taxon>
        <taxon>Trichoderma</taxon>
    </lineage>
</organism>
<protein>
    <submittedName>
        <fullName evidence="3">Chanoclavine-I dehydrogenase easD</fullName>
    </submittedName>
</protein>
<accession>A0A9P4X4G6</accession>
<evidence type="ECO:0000313" key="3">
    <source>
        <dbReference type="EMBL" id="KAF3057500.1"/>
    </source>
</evidence>
<name>A0A9P4X4G6_9HYPO</name>
<dbReference type="InterPro" id="IPR002347">
    <property type="entry name" value="SDR_fam"/>
</dbReference>
<sequence>MLRQQKANFPYKFPQCTELVYTMIREILDSSNISQSRLSNPPPCFPPPTRERKVTVAGRSHSNKLQRILEEYHQILPTVMSFASRVFAITGGASGMGLAVAKLLSKQGAAAVCIGDLNKKNFESAIKEIRAENPDTAVDMSALDVSKSAAVEEWISSIVHKYGRLDGAANVAGVPQVARQSSEAGPTLLDESDDMWRLHMGVNLDGVFYCTRSQVRAMTALRHKGDKTERSIVNVSSMAALSNGPSCLSYGVAKTAVVSLGARIAKDVAPFGIRLNTVLPGATNSPMLSQFFPGDAKSIVATLGYDVLEPEDIARTIVYLLSDESKKISGVSLPVGSGH</sequence>
<dbReference type="SUPFAM" id="SSF51735">
    <property type="entry name" value="NAD(P)-binding Rossmann-fold domains"/>
    <property type="match status" value="1"/>
</dbReference>
<evidence type="ECO:0000313" key="4">
    <source>
        <dbReference type="Proteomes" id="UP000801864"/>
    </source>
</evidence>
<comment type="caution">
    <text evidence="3">The sequence shown here is derived from an EMBL/GenBank/DDBJ whole genome shotgun (WGS) entry which is preliminary data.</text>
</comment>
<dbReference type="PRINTS" id="PR00081">
    <property type="entry name" value="GDHRDH"/>
</dbReference>
<dbReference type="PANTHER" id="PTHR24321">
    <property type="entry name" value="DEHYDROGENASES, SHORT CHAIN"/>
    <property type="match status" value="1"/>
</dbReference>
<evidence type="ECO:0000256" key="1">
    <source>
        <dbReference type="ARBA" id="ARBA00006484"/>
    </source>
</evidence>
<dbReference type="Proteomes" id="UP000801864">
    <property type="component" value="Unassembled WGS sequence"/>
</dbReference>
<dbReference type="AlphaFoldDB" id="A0A9P4X4G6"/>
<dbReference type="Gene3D" id="3.40.50.720">
    <property type="entry name" value="NAD(P)-binding Rossmann-like Domain"/>
    <property type="match status" value="1"/>
</dbReference>
<dbReference type="GO" id="GO:0016491">
    <property type="term" value="F:oxidoreductase activity"/>
    <property type="evidence" value="ECO:0007669"/>
    <property type="project" value="UniProtKB-KW"/>
</dbReference>
<proteinExistence type="inferred from homology"/>
<keyword evidence="2" id="KW-0560">Oxidoreductase</keyword>
<comment type="similarity">
    <text evidence="1">Belongs to the short-chain dehydrogenases/reductases (SDR) family.</text>
</comment>
<evidence type="ECO:0000256" key="2">
    <source>
        <dbReference type="ARBA" id="ARBA00023002"/>
    </source>
</evidence>
<dbReference type="Pfam" id="PF13561">
    <property type="entry name" value="adh_short_C2"/>
    <property type="match status" value="1"/>
</dbReference>
<dbReference type="InterPro" id="IPR036291">
    <property type="entry name" value="NAD(P)-bd_dom_sf"/>
</dbReference>
<reference evidence="3 4" key="1">
    <citation type="submission" date="2018-06" db="EMBL/GenBank/DDBJ databases">
        <title>Genome analysis of cellulolytic fungus Trichoderma lentiforme CFAM-422.</title>
        <authorList>
            <person name="Steindorff A.S."/>
            <person name="Formighieri E.F."/>
            <person name="Midorikawa G.E.O."/>
            <person name="Tamietti M.S."/>
            <person name="Ramos E.Z."/>
            <person name="Silva A.S."/>
            <person name="Bon E.P.S."/>
            <person name="Mendes T.D."/>
            <person name="Damaso M.C.T."/>
            <person name="Favaro L.C.L."/>
        </authorList>
    </citation>
    <scope>NUCLEOTIDE SEQUENCE [LARGE SCALE GENOMIC DNA]</scope>
    <source>
        <strain evidence="3 4">CFAM-422</strain>
    </source>
</reference>
<dbReference type="CDD" id="cd05233">
    <property type="entry name" value="SDR_c"/>
    <property type="match status" value="1"/>
</dbReference>
<dbReference type="PANTHER" id="PTHR24321:SF8">
    <property type="entry name" value="ESTRADIOL 17-BETA-DEHYDROGENASE 8-RELATED"/>
    <property type="match status" value="1"/>
</dbReference>